<comment type="caution">
    <text evidence="3">The sequence shown here is derived from an EMBL/GenBank/DDBJ whole genome shotgun (WGS) entry which is preliminary data.</text>
</comment>
<gene>
    <name evidence="3" type="ORF">MUN33_10100</name>
</gene>
<keyword evidence="4" id="KW-1185">Reference proteome</keyword>
<feature type="region of interest" description="Disordered" evidence="1">
    <location>
        <begin position="1"/>
        <end position="21"/>
    </location>
</feature>
<keyword evidence="2" id="KW-0812">Transmembrane</keyword>
<evidence type="ECO:0000256" key="1">
    <source>
        <dbReference type="SAM" id="MobiDB-lite"/>
    </source>
</evidence>
<keyword evidence="2" id="KW-1133">Transmembrane helix</keyword>
<keyword evidence="2" id="KW-0472">Membrane</keyword>
<organism evidence="3 4">
    <name type="scientific">Corynebacterium kalidii</name>
    <dbReference type="NCBI Taxonomy" id="2931982"/>
    <lineage>
        <taxon>Bacteria</taxon>
        <taxon>Bacillati</taxon>
        <taxon>Actinomycetota</taxon>
        <taxon>Actinomycetes</taxon>
        <taxon>Mycobacteriales</taxon>
        <taxon>Corynebacteriaceae</taxon>
        <taxon>Corynebacterium</taxon>
    </lineage>
</organism>
<proteinExistence type="predicted"/>
<evidence type="ECO:0000256" key="2">
    <source>
        <dbReference type="SAM" id="Phobius"/>
    </source>
</evidence>
<evidence type="ECO:0000313" key="4">
    <source>
        <dbReference type="Proteomes" id="UP001139207"/>
    </source>
</evidence>
<sequence length="55" mass="5639">MAPDSPGNPGTPDSPDDRKSPPRALLVIGGVVLVLLAVPGGVFTALFILSLVLRM</sequence>
<dbReference type="RefSeq" id="WP_244804789.1">
    <property type="nucleotide sequence ID" value="NZ_JALIEA010000016.1"/>
</dbReference>
<name>A0A9X1WIY2_9CORY</name>
<dbReference type="EMBL" id="JALIEA010000016">
    <property type="protein sequence ID" value="MCJ7859058.1"/>
    <property type="molecule type" value="Genomic_DNA"/>
</dbReference>
<protein>
    <submittedName>
        <fullName evidence="3">Uncharacterized protein</fullName>
    </submittedName>
</protein>
<accession>A0A9X1WIY2</accession>
<feature type="transmembrane region" description="Helical" evidence="2">
    <location>
        <begin position="24"/>
        <end position="53"/>
    </location>
</feature>
<evidence type="ECO:0000313" key="3">
    <source>
        <dbReference type="EMBL" id="MCJ7859058.1"/>
    </source>
</evidence>
<reference evidence="3" key="1">
    <citation type="submission" date="2022-04" db="EMBL/GenBank/DDBJ databases">
        <title>Corynebacterium kalidii LD5P10.</title>
        <authorList>
            <person name="Sun J.Q."/>
        </authorList>
    </citation>
    <scope>NUCLEOTIDE SEQUENCE</scope>
    <source>
        <strain evidence="3">LD5P10</strain>
    </source>
</reference>
<dbReference type="Proteomes" id="UP001139207">
    <property type="component" value="Unassembled WGS sequence"/>
</dbReference>
<dbReference type="AlphaFoldDB" id="A0A9X1WIY2"/>